<dbReference type="Gene3D" id="1.25.40.10">
    <property type="entry name" value="Tetratricopeptide repeat domain"/>
    <property type="match status" value="1"/>
</dbReference>
<dbReference type="InterPro" id="IPR011990">
    <property type="entry name" value="TPR-like_helical_dom_sf"/>
</dbReference>
<accession>A0A017RUM1</accession>
<evidence type="ECO:0000313" key="2">
    <source>
        <dbReference type="Proteomes" id="UP000019681"/>
    </source>
</evidence>
<dbReference type="RefSeq" id="WP_035379872.1">
    <property type="nucleotide sequence ID" value="NZ_AZQP01000023.1"/>
</dbReference>
<organism evidence="1 2">
    <name type="scientific">Fervidicella metallireducens AeB</name>
    <dbReference type="NCBI Taxonomy" id="1403537"/>
    <lineage>
        <taxon>Bacteria</taxon>
        <taxon>Bacillati</taxon>
        <taxon>Bacillota</taxon>
        <taxon>Clostridia</taxon>
        <taxon>Eubacteriales</taxon>
        <taxon>Clostridiaceae</taxon>
        <taxon>Fervidicella</taxon>
    </lineage>
</organism>
<gene>
    <name evidence="1" type="ORF">Q428_08415</name>
</gene>
<comment type="caution">
    <text evidence="1">The sequence shown here is derived from an EMBL/GenBank/DDBJ whole genome shotgun (WGS) entry which is preliminary data.</text>
</comment>
<dbReference type="EMBL" id="AZQP01000023">
    <property type="protein sequence ID" value="EYE88321.1"/>
    <property type="molecule type" value="Genomic_DNA"/>
</dbReference>
<evidence type="ECO:0000313" key="1">
    <source>
        <dbReference type="EMBL" id="EYE88321.1"/>
    </source>
</evidence>
<evidence type="ECO:0008006" key="3">
    <source>
        <dbReference type="Google" id="ProtNLM"/>
    </source>
</evidence>
<dbReference type="Proteomes" id="UP000019681">
    <property type="component" value="Unassembled WGS sequence"/>
</dbReference>
<proteinExistence type="predicted"/>
<sequence length="94" mass="10946">MEVLEKAENVMIKDNNTDGLVSVFKTKFEYLAELKDFMRAEITAFLAVDLIQKIGDIKEEAQMYLKLSEMYKNNNDEKAALEYMMKANKLLEQI</sequence>
<reference evidence="1 2" key="1">
    <citation type="journal article" date="2014" name="Genome Announc.">
        <title>Draft Genome Sequence of Fervidicella metallireducens Strain AeBT, an Iron-Reducing Thermoanaerobe from the Great Artesian Basin.</title>
        <authorList>
            <person name="Patel B.K."/>
        </authorList>
    </citation>
    <scope>NUCLEOTIDE SEQUENCE [LARGE SCALE GENOMIC DNA]</scope>
    <source>
        <strain evidence="1 2">AeB</strain>
    </source>
</reference>
<keyword evidence="2" id="KW-1185">Reference proteome</keyword>
<name>A0A017RUM1_9CLOT</name>
<dbReference type="STRING" id="1403537.Q428_08415"/>
<dbReference type="SUPFAM" id="SSF48452">
    <property type="entry name" value="TPR-like"/>
    <property type="match status" value="1"/>
</dbReference>
<dbReference type="AlphaFoldDB" id="A0A017RUM1"/>
<protein>
    <recommendedName>
        <fullName evidence="3">Tetratricopeptide repeat protein</fullName>
    </recommendedName>
</protein>